<evidence type="ECO:0000256" key="2">
    <source>
        <dbReference type="ARBA" id="ARBA00022803"/>
    </source>
</evidence>
<keyword evidence="5" id="KW-1185">Reference proteome</keyword>
<evidence type="ECO:0000259" key="3">
    <source>
        <dbReference type="Pfam" id="PF00085"/>
    </source>
</evidence>
<evidence type="ECO:0000313" key="4">
    <source>
        <dbReference type="EMBL" id="KAH9296203.1"/>
    </source>
</evidence>
<comment type="caution">
    <text evidence="4">The sequence shown here is derived from an EMBL/GenBank/DDBJ whole genome shotgun (WGS) entry which is preliminary data.</text>
</comment>
<dbReference type="InterPro" id="IPR036249">
    <property type="entry name" value="Thioredoxin-like_sf"/>
</dbReference>
<reference evidence="4 5" key="1">
    <citation type="journal article" date="2021" name="Nat. Plants">
        <title>The Taxus genome provides insights into paclitaxel biosynthesis.</title>
        <authorList>
            <person name="Xiong X."/>
            <person name="Gou J."/>
            <person name="Liao Q."/>
            <person name="Li Y."/>
            <person name="Zhou Q."/>
            <person name="Bi G."/>
            <person name="Li C."/>
            <person name="Du R."/>
            <person name="Wang X."/>
            <person name="Sun T."/>
            <person name="Guo L."/>
            <person name="Liang H."/>
            <person name="Lu P."/>
            <person name="Wu Y."/>
            <person name="Zhang Z."/>
            <person name="Ro D.K."/>
            <person name="Shang Y."/>
            <person name="Huang S."/>
            <person name="Yan J."/>
        </authorList>
    </citation>
    <scope>NUCLEOTIDE SEQUENCE [LARGE SCALE GENOMIC DNA]</scope>
    <source>
        <strain evidence="4">Ta-2019</strain>
    </source>
</reference>
<dbReference type="InterPro" id="IPR044534">
    <property type="entry name" value="TTL1-4"/>
</dbReference>
<dbReference type="EMBL" id="JAHRHJ020000011">
    <property type="protein sequence ID" value="KAH9296203.1"/>
    <property type="molecule type" value="Genomic_DNA"/>
</dbReference>
<evidence type="ECO:0000313" key="5">
    <source>
        <dbReference type="Proteomes" id="UP000824469"/>
    </source>
</evidence>
<dbReference type="GO" id="GO:0006950">
    <property type="term" value="P:response to stress"/>
    <property type="evidence" value="ECO:0007669"/>
    <property type="project" value="UniProtKB-ARBA"/>
</dbReference>
<dbReference type="SMART" id="SM00028">
    <property type="entry name" value="TPR"/>
    <property type="match status" value="3"/>
</dbReference>
<feature type="non-terminal residue" evidence="4">
    <location>
        <position position="386"/>
    </location>
</feature>
<dbReference type="InterPro" id="IPR013766">
    <property type="entry name" value="Thioredoxin_domain"/>
</dbReference>
<dbReference type="SUPFAM" id="SSF52833">
    <property type="entry name" value="Thioredoxin-like"/>
    <property type="match status" value="1"/>
</dbReference>
<dbReference type="Proteomes" id="UP000824469">
    <property type="component" value="Unassembled WGS sequence"/>
</dbReference>
<proteinExistence type="predicted"/>
<protein>
    <recommendedName>
        <fullName evidence="3">Thioredoxin domain-containing protein</fullName>
    </recommendedName>
</protein>
<feature type="domain" description="Thioredoxin" evidence="3">
    <location>
        <begin position="289"/>
        <end position="384"/>
    </location>
</feature>
<organism evidence="4 5">
    <name type="scientific">Taxus chinensis</name>
    <name type="common">Chinese yew</name>
    <name type="synonym">Taxus wallichiana var. chinensis</name>
    <dbReference type="NCBI Taxonomy" id="29808"/>
    <lineage>
        <taxon>Eukaryota</taxon>
        <taxon>Viridiplantae</taxon>
        <taxon>Streptophyta</taxon>
        <taxon>Embryophyta</taxon>
        <taxon>Tracheophyta</taxon>
        <taxon>Spermatophyta</taxon>
        <taxon>Pinopsida</taxon>
        <taxon>Pinidae</taxon>
        <taxon>Conifers II</taxon>
        <taxon>Cupressales</taxon>
        <taxon>Taxaceae</taxon>
        <taxon>Taxus</taxon>
    </lineage>
</organism>
<dbReference type="FunFam" id="3.40.30.10:FF:000211">
    <property type="entry name" value="TPR repeat-containing thioredoxin TTL4"/>
    <property type="match status" value="1"/>
</dbReference>
<dbReference type="Pfam" id="PF00085">
    <property type="entry name" value="Thioredoxin"/>
    <property type="match status" value="1"/>
</dbReference>
<keyword evidence="2" id="KW-0802">TPR repeat</keyword>
<dbReference type="GO" id="GO:0005737">
    <property type="term" value="C:cytoplasm"/>
    <property type="evidence" value="ECO:0007669"/>
    <property type="project" value="TreeGrafter"/>
</dbReference>
<name>A0AA38CCF2_TAXCH</name>
<dbReference type="Gene3D" id="3.40.30.10">
    <property type="entry name" value="Glutaredoxin"/>
    <property type="match status" value="1"/>
</dbReference>
<feature type="non-terminal residue" evidence="4">
    <location>
        <position position="1"/>
    </location>
</feature>
<dbReference type="PANTHER" id="PTHR46050">
    <property type="entry name" value="TPR REPEAT-CONTAINING THIOREDOXIN"/>
    <property type="match status" value="1"/>
</dbReference>
<dbReference type="PANTHER" id="PTHR46050:SF29">
    <property type="entry name" value="TPR REPEAT-CONTAINING THIOREDOXIN TTL4"/>
    <property type="match status" value="1"/>
</dbReference>
<evidence type="ECO:0000256" key="1">
    <source>
        <dbReference type="ARBA" id="ARBA00022737"/>
    </source>
</evidence>
<dbReference type="InterPro" id="IPR019734">
    <property type="entry name" value="TPR_rpt"/>
</dbReference>
<dbReference type="Pfam" id="PF00515">
    <property type="entry name" value="TPR_1"/>
    <property type="match status" value="1"/>
</dbReference>
<keyword evidence="1" id="KW-0677">Repeat</keyword>
<dbReference type="OMA" id="CAFRPEC"/>
<sequence>LGEIENAKTHVKIAGQLPDRSDMQTVRAVEVHLINCTESRKIGDWSSVLRESNGAIMAGADSAPQFFASKSEALLKLDRVDEADGVLQAAPKIVTDTSVRFFGIVGNSYLLLVQAQVDMALGRCESAVANAEKAARMDLYNHEVTALLRKARAVADARKTGNALFKACKYFEACTAYGEGLDHDPMNAILLCNRAACRSKLGQWEKAVEDCNAALSIRPNYYKALLRRADSNAKLERWEESIWDYEAVRREVPGDIEVARALFDAQVALKRSRGEEISNLKFGGEVEVVSSNDQFREAITAPGLAVVHFSSRSSERCSQISPFVDHLCKRYPSVNFLEVGVQENLYLAKSESVSCVPTFKFYKNGSKIKEIIAPSQQALENSVKHY</sequence>
<dbReference type="SUPFAM" id="SSF48452">
    <property type="entry name" value="TPR-like"/>
    <property type="match status" value="1"/>
</dbReference>
<dbReference type="Gene3D" id="1.25.40.10">
    <property type="entry name" value="Tetratricopeptide repeat domain"/>
    <property type="match status" value="1"/>
</dbReference>
<gene>
    <name evidence="4" type="ORF">KI387_039791</name>
</gene>
<dbReference type="CDD" id="cd02947">
    <property type="entry name" value="TRX_family"/>
    <property type="match status" value="1"/>
</dbReference>
<dbReference type="InterPro" id="IPR011990">
    <property type="entry name" value="TPR-like_helical_dom_sf"/>
</dbReference>
<dbReference type="AlphaFoldDB" id="A0AA38CCF2"/>
<accession>A0AA38CCF2</accession>